<proteinExistence type="inferred from homology"/>
<dbReference type="GO" id="GO:0016301">
    <property type="term" value="F:kinase activity"/>
    <property type="evidence" value="ECO:0007669"/>
    <property type="project" value="UniProtKB-KW"/>
</dbReference>
<accession>A0A160KSG4</accession>
<dbReference type="OrthoDB" id="9795789at2"/>
<dbReference type="PANTHER" id="PTHR43085">
    <property type="entry name" value="HEXOKINASE FAMILY MEMBER"/>
    <property type="match status" value="1"/>
</dbReference>
<keyword evidence="2" id="KW-0808">Transferase</keyword>
<dbReference type="EMBL" id="CP015515">
    <property type="protein sequence ID" value="AND16463.1"/>
    <property type="molecule type" value="Genomic_DNA"/>
</dbReference>
<evidence type="ECO:0000313" key="5">
    <source>
        <dbReference type="EMBL" id="AND16463.1"/>
    </source>
</evidence>
<dbReference type="InterPro" id="IPR050306">
    <property type="entry name" value="PfkB_Carbo_kinase"/>
</dbReference>
<dbReference type="InterPro" id="IPR011611">
    <property type="entry name" value="PfkB_dom"/>
</dbReference>
<dbReference type="InterPro" id="IPR029056">
    <property type="entry name" value="Ribokinase-like"/>
</dbReference>
<evidence type="ECO:0000256" key="1">
    <source>
        <dbReference type="ARBA" id="ARBA00010688"/>
    </source>
</evidence>
<dbReference type="RefSeq" id="WP_068253107.1">
    <property type="nucleotide sequence ID" value="NZ_CP015515.1"/>
</dbReference>
<name>A0A160KSG4_9MICO</name>
<organism evidence="5 6">
    <name type="scientific">Rathayibacter tritici</name>
    <dbReference type="NCBI Taxonomy" id="33888"/>
    <lineage>
        <taxon>Bacteria</taxon>
        <taxon>Bacillati</taxon>
        <taxon>Actinomycetota</taxon>
        <taxon>Actinomycetes</taxon>
        <taxon>Micrococcales</taxon>
        <taxon>Microbacteriaceae</taxon>
        <taxon>Rathayibacter</taxon>
    </lineage>
</organism>
<dbReference type="STRING" id="33888.A6122_1320"/>
<evidence type="ECO:0000256" key="3">
    <source>
        <dbReference type="ARBA" id="ARBA00022777"/>
    </source>
</evidence>
<dbReference type="Gene3D" id="3.40.1190.20">
    <property type="match status" value="1"/>
</dbReference>
<dbReference type="PANTHER" id="PTHR43085:SF57">
    <property type="entry name" value="CARBOHYDRATE KINASE PFKB DOMAIN-CONTAINING PROTEIN"/>
    <property type="match status" value="1"/>
</dbReference>
<comment type="similarity">
    <text evidence="1">Belongs to the carbohydrate kinase PfkB family.</text>
</comment>
<gene>
    <name evidence="5" type="ORF">A6122_1320</name>
</gene>
<sequence>MTASVLVLGDILVDELRTPAGSVDVAGGSALNVAVGLAVLEVPAVLAGMVGEDESGGMLRRHAADHGVTLLATTAPLGTGRAISDRTAGEPQYSFSEASRSRTLVPTGELRQAAARADLVVVSGFPFDVSVEVAMLRALVVDGARLAIDANPRPGLLRDRAAFAAGLLDLSAGAALVKLGADDAELIFATGLAAATARVLDAGAQAVLETTGPDGAAFVRRGERVAVPIARADGEIVDTMGAGDAVFATVVAALAAGVLDPVPALTRAMDVAAATIRSPGGLLRLPA</sequence>
<evidence type="ECO:0000259" key="4">
    <source>
        <dbReference type="Pfam" id="PF00294"/>
    </source>
</evidence>
<keyword evidence="3" id="KW-0418">Kinase</keyword>
<dbReference type="Pfam" id="PF00294">
    <property type="entry name" value="PfkB"/>
    <property type="match status" value="1"/>
</dbReference>
<dbReference type="AlphaFoldDB" id="A0A160KSG4"/>
<reference evidence="5 6" key="1">
    <citation type="submission" date="2016-05" db="EMBL/GenBank/DDBJ databases">
        <title>Complete genome sequence of Rathayibacter tritici NCPPB 1953.</title>
        <authorList>
            <person name="Park J."/>
            <person name="Lee H.-H."/>
            <person name="Lee S.-W."/>
            <person name="Seo Y.-S."/>
        </authorList>
    </citation>
    <scope>NUCLEOTIDE SEQUENCE [LARGE SCALE GENOMIC DNA]</scope>
    <source>
        <strain evidence="5 6">NCPPB 1953</strain>
    </source>
</reference>
<keyword evidence="6" id="KW-1185">Reference proteome</keyword>
<dbReference type="KEGG" id="rtn:A6122_1320"/>
<feature type="domain" description="Carbohydrate kinase PfkB" evidence="4">
    <location>
        <begin position="24"/>
        <end position="281"/>
    </location>
</feature>
<dbReference type="Proteomes" id="UP000077071">
    <property type="component" value="Chromosome"/>
</dbReference>
<evidence type="ECO:0000256" key="2">
    <source>
        <dbReference type="ARBA" id="ARBA00022679"/>
    </source>
</evidence>
<dbReference type="SUPFAM" id="SSF53613">
    <property type="entry name" value="Ribokinase-like"/>
    <property type="match status" value="1"/>
</dbReference>
<protein>
    <recommendedName>
        <fullName evidence="4">Carbohydrate kinase PfkB domain-containing protein</fullName>
    </recommendedName>
</protein>
<dbReference type="PATRIC" id="fig|33888.3.peg.1448"/>
<evidence type="ECO:0000313" key="6">
    <source>
        <dbReference type="Proteomes" id="UP000077071"/>
    </source>
</evidence>